<dbReference type="OrthoDB" id="3182374at2"/>
<evidence type="ECO:0000313" key="7">
    <source>
        <dbReference type="Proteomes" id="UP000468668"/>
    </source>
</evidence>
<dbReference type="AlphaFoldDB" id="A0A6N6NP77"/>
<dbReference type="InterPro" id="IPR052028">
    <property type="entry name" value="HipA_Ser/Thr_kinase"/>
</dbReference>
<sequence length="417" mass="45398">MVPIVDVFTSFAGEAAEVLVGTCRFGLRRGRISCSFAYSDAYLKRPDAYAIDPALPLRTAFYHCEGMPGAMRDSSPDRWGRHLIDRRAIVEAQTAGVTLRAIDEVDYLLGVFDSTRQGSLRYSVPDSDDWLSASNEVPPIIELKRLLFASNEIARGNERNGQIKELLDAGSGSLGGARPKASVVDEGKLLLAKFSHPGDEWDVIAWEKTALDIAGAAGMAVPSSKLVRIGGDSALLLERFDRSGSLEKGERIPYLSAMSLIGAYDGEHCDYTTVADALSVWTSSPSCELTELFRRVVFSVALHNTDDHLRNLGLIRKKSGWVLAPVFDVNINPVAARVRATSIFGEAGKSEVEGLDSFGEICGLSAEAKAQIVGETLAPVRHWRAFAKRNGCKDSECDLMGHVIEERCAALESRFAR</sequence>
<comment type="caution">
    <text evidence="6">The sequence shown here is derived from an EMBL/GenBank/DDBJ whole genome shotgun (WGS) entry which is preliminary data.</text>
</comment>
<dbReference type="InterPro" id="IPR017508">
    <property type="entry name" value="HipA_N1"/>
</dbReference>
<evidence type="ECO:0000256" key="2">
    <source>
        <dbReference type="ARBA" id="ARBA00022679"/>
    </source>
</evidence>
<dbReference type="GeneID" id="98657744"/>
<evidence type="ECO:0000259" key="5">
    <source>
        <dbReference type="Pfam" id="PF13657"/>
    </source>
</evidence>
<dbReference type="PANTHER" id="PTHR37419">
    <property type="entry name" value="SERINE/THREONINE-PROTEIN KINASE TOXIN HIPA"/>
    <property type="match status" value="1"/>
</dbReference>
<comment type="similarity">
    <text evidence="1">Belongs to the HipA Ser/Thr kinase family.</text>
</comment>
<evidence type="ECO:0000256" key="1">
    <source>
        <dbReference type="ARBA" id="ARBA00010164"/>
    </source>
</evidence>
<dbReference type="Pfam" id="PF07804">
    <property type="entry name" value="HipA_C"/>
    <property type="match status" value="1"/>
</dbReference>
<protein>
    <submittedName>
        <fullName evidence="6">Type II toxin-antitoxin system HipA family toxin</fullName>
    </submittedName>
</protein>
<dbReference type="Pfam" id="PF13657">
    <property type="entry name" value="Couple_hipA"/>
    <property type="match status" value="1"/>
</dbReference>
<reference evidence="6 7" key="1">
    <citation type="submission" date="2019-09" db="EMBL/GenBank/DDBJ databases">
        <title>Whole genome shotgun sequencing (WGS) of Ellagibacter isourolithinifaciens DSM 104140(T) and Adlercreutzia muris DSM 29508(T).</title>
        <authorList>
            <person name="Stoll D.A."/>
            <person name="Danylec N."/>
            <person name="Huch M."/>
        </authorList>
    </citation>
    <scope>NUCLEOTIDE SEQUENCE [LARGE SCALE GENOMIC DNA]</scope>
    <source>
        <strain evidence="6 7">DSM 104140</strain>
    </source>
</reference>
<proteinExistence type="inferred from homology"/>
<evidence type="ECO:0000259" key="4">
    <source>
        <dbReference type="Pfam" id="PF07804"/>
    </source>
</evidence>
<dbReference type="RefSeq" id="WP_158049343.1">
    <property type="nucleotide sequence ID" value="NZ_WAJR01000008.1"/>
</dbReference>
<gene>
    <name evidence="6" type="ORF">F8C90_04905</name>
</gene>
<evidence type="ECO:0000256" key="3">
    <source>
        <dbReference type="ARBA" id="ARBA00022777"/>
    </source>
</evidence>
<dbReference type="InterPro" id="IPR012893">
    <property type="entry name" value="HipA-like_C"/>
</dbReference>
<organism evidence="6 7">
    <name type="scientific">Ellagibacter isourolithinifaciens</name>
    <dbReference type="NCBI Taxonomy" id="2137581"/>
    <lineage>
        <taxon>Bacteria</taxon>
        <taxon>Bacillati</taxon>
        <taxon>Actinomycetota</taxon>
        <taxon>Coriobacteriia</taxon>
        <taxon>Eggerthellales</taxon>
        <taxon>Eggerthellaceae</taxon>
        <taxon>Ellagibacter</taxon>
    </lineage>
</organism>
<dbReference type="GO" id="GO:0004674">
    <property type="term" value="F:protein serine/threonine kinase activity"/>
    <property type="evidence" value="ECO:0007669"/>
    <property type="project" value="TreeGrafter"/>
</dbReference>
<feature type="domain" description="HipA N-terminal subdomain 1" evidence="5">
    <location>
        <begin position="31"/>
        <end position="94"/>
    </location>
</feature>
<dbReference type="PANTHER" id="PTHR37419:SF8">
    <property type="entry name" value="TOXIN YJJJ"/>
    <property type="match status" value="1"/>
</dbReference>
<dbReference type="GO" id="GO:0005829">
    <property type="term" value="C:cytosol"/>
    <property type="evidence" value="ECO:0007669"/>
    <property type="project" value="TreeGrafter"/>
</dbReference>
<keyword evidence="7" id="KW-1185">Reference proteome</keyword>
<keyword evidence="3" id="KW-0418">Kinase</keyword>
<evidence type="ECO:0000313" key="6">
    <source>
        <dbReference type="EMBL" id="KAB1640924.1"/>
    </source>
</evidence>
<dbReference type="EMBL" id="WAJR01000008">
    <property type="protein sequence ID" value="KAB1640924.1"/>
    <property type="molecule type" value="Genomic_DNA"/>
</dbReference>
<accession>A0A6N6NP77</accession>
<feature type="domain" description="HipA-like C-terminal" evidence="4">
    <location>
        <begin position="173"/>
        <end position="377"/>
    </location>
</feature>
<dbReference type="Proteomes" id="UP000468668">
    <property type="component" value="Unassembled WGS sequence"/>
</dbReference>
<keyword evidence="2" id="KW-0808">Transferase</keyword>
<name>A0A6N6NP77_9ACTN</name>